<dbReference type="GO" id="GO:0006412">
    <property type="term" value="P:translation"/>
    <property type="evidence" value="ECO:0007669"/>
    <property type="project" value="UniProtKB-UniRule"/>
</dbReference>
<dbReference type="PANTHER" id="PTHR10458">
    <property type="entry name" value="PEPTIDE DEFORMYLASE"/>
    <property type="match status" value="1"/>
</dbReference>
<dbReference type="PIRSF" id="PIRSF004749">
    <property type="entry name" value="Pep_def"/>
    <property type="match status" value="1"/>
</dbReference>
<dbReference type="Gene3D" id="3.90.45.10">
    <property type="entry name" value="Peptide deformylase"/>
    <property type="match status" value="1"/>
</dbReference>
<keyword evidence="3" id="KW-0648">Protein biosynthesis</keyword>
<evidence type="ECO:0000313" key="5">
    <source>
        <dbReference type="Proteomes" id="UP000516160"/>
    </source>
</evidence>
<dbReference type="Proteomes" id="UP000516160">
    <property type="component" value="Chromosome"/>
</dbReference>
<dbReference type="AlphaFoldDB" id="A0A7G9WCD0"/>
<dbReference type="HAMAP" id="MF_00163">
    <property type="entry name" value="Pep_deformylase"/>
    <property type="match status" value="1"/>
</dbReference>
<dbReference type="GO" id="GO:0046872">
    <property type="term" value="F:metal ion binding"/>
    <property type="evidence" value="ECO:0007669"/>
    <property type="project" value="UniProtKB-KW"/>
</dbReference>
<dbReference type="CDD" id="cd00487">
    <property type="entry name" value="Pep_deformylase"/>
    <property type="match status" value="1"/>
</dbReference>
<organism evidence="4 5">
    <name type="scientific">Alkalicella caledoniensis</name>
    <dbReference type="NCBI Taxonomy" id="2731377"/>
    <lineage>
        <taxon>Bacteria</taxon>
        <taxon>Bacillati</taxon>
        <taxon>Bacillota</taxon>
        <taxon>Clostridia</taxon>
        <taxon>Eubacteriales</taxon>
        <taxon>Proteinivoracaceae</taxon>
        <taxon>Alkalicella</taxon>
    </lineage>
</organism>
<evidence type="ECO:0000256" key="2">
    <source>
        <dbReference type="ARBA" id="ARBA00023004"/>
    </source>
</evidence>
<dbReference type="GO" id="GO:0042586">
    <property type="term" value="F:peptide deformylase activity"/>
    <property type="evidence" value="ECO:0007669"/>
    <property type="project" value="UniProtKB-UniRule"/>
</dbReference>
<feature type="active site" evidence="3">
    <location>
        <position position="133"/>
    </location>
</feature>
<accession>A0A7G9WCD0</accession>
<feature type="binding site" evidence="3">
    <location>
        <position position="132"/>
    </location>
    <ligand>
        <name>Fe cation</name>
        <dbReference type="ChEBI" id="CHEBI:24875"/>
    </ligand>
</feature>
<keyword evidence="3 4" id="KW-0378">Hydrolase</keyword>
<gene>
    <name evidence="3 4" type="primary">def</name>
    <name evidence="4" type="ORF">HYG86_16975</name>
</gene>
<feature type="binding site" evidence="3">
    <location>
        <position position="90"/>
    </location>
    <ligand>
        <name>Fe cation</name>
        <dbReference type="ChEBI" id="CHEBI:24875"/>
    </ligand>
</feature>
<name>A0A7G9WCD0_ALKCA</name>
<comment type="function">
    <text evidence="3">Removes the formyl group from the N-terminal Met of newly synthesized proteins. Requires at least a dipeptide for an efficient rate of reaction. N-terminal L-methionine is a prerequisite for activity but the enzyme has broad specificity at other positions.</text>
</comment>
<dbReference type="NCBIfam" id="NF001159">
    <property type="entry name" value="PRK00150.1-3"/>
    <property type="match status" value="1"/>
</dbReference>
<comment type="catalytic activity">
    <reaction evidence="3">
        <text>N-terminal N-formyl-L-methionyl-[peptide] + H2O = N-terminal L-methionyl-[peptide] + formate</text>
        <dbReference type="Rhea" id="RHEA:24420"/>
        <dbReference type="Rhea" id="RHEA-COMP:10639"/>
        <dbReference type="Rhea" id="RHEA-COMP:10640"/>
        <dbReference type="ChEBI" id="CHEBI:15377"/>
        <dbReference type="ChEBI" id="CHEBI:15740"/>
        <dbReference type="ChEBI" id="CHEBI:49298"/>
        <dbReference type="ChEBI" id="CHEBI:64731"/>
        <dbReference type="EC" id="3.5.1.88"/>
    </reaction>
</comment>
<dbReference type="Pfam" id="PF01327">
    <property type="entry name" value="Pep_deformylase"/>
    <property type="match status" value="1"/>
</dbReference>
<dbReference type="RefSeq" id="WP_213166734.1">
    <property type="nucleotide sequence ID" value="NZ_CP058559.1"/>
</dbReference>
<keyword evidence="3" id="KW-0479">Metal-binding</keyword>
<sequence>MTVRKVLNDSHPLLRKRSKEVQNIDEEIIELLDDMVETMDDYNGIGLAAPQVGVLKRVIVVKISEESELIELINPKIVKEKGQHRDVEGCLSIPGIYGEVTRATQIVVEGLDRNGKRRKFRASELLARALQHEIDHLNGVLFIDKVEKYVEN</sequence>
<feature type="binding site" evidence="3">
    <location>
        <position position="136"/>
    </location>
    <ligand>
        <name>Fe cation</name>
        <dbReference type="ChEBI" id="CHEBI:24875"/>
    </ligand>
</feature>
<dbReference type="InterPro" id="IPR023635">
    <property type="entry name" value="Peptide_deformylase"/>
</dbReference>
<comment type="similarity">
    <text evidence="1 3">Belongs to the polypeptide deformylase family.</text>
</comment>
<comment type="cofactor">
    <cofactor evidence="3">
        <name>Fe(2+)</name>
        <dbReference type="ChEBI" id="CHEBI:29033"/>
    </cofactor>
    <text evidence="3">Binds 1 Fe(2+) ion.</text>
</comment>
<protein>
    <recommendedName>
        <fullName evidence="3">Peptide deformylase</fullName>
        <shortName evidence="3">PDF</shortName>
        <ecNumber evidence="3">3.5.1.88</ecNumber>
    </recommendedName>
    <alternativeName>
        <fullName evidence="3">Polypeptide deformylase</fullName>
    </alternativeName>
</protein>
<evidence type="ECO:0000313" key="4">
    <source>
        <dbReference type="EMBL" id="QNO16342.1"/>
    </source>
</evidence>
<evidence type="ECO:0000256" key="3">
    <source>
        <dbReference type="HAMAP-Rule" id="MF_00163"/>
    </source>
</evidence>
<proteinExistence type="inferred from homology"/>
<keyword evidence="5" id="KW-1185">Reference proteome</keyword>
<dbReference type="KEGG" id="acae:HYG86_16975"/>
<dbReference type="PANTHER" id="PTHR10458:SF22">
    <property type="entry name" value="PEPTIDE DEFORMYLASE"/>
    <property type="match status" value="1"/>
</dbReference>
<dbReference type="NCBIfam" id="TIGR00079">
    <property type="entry name" value="pept_deformyl"/>
    <property type="match status" value="1"/>
</dbReference>
<dbReference type="SUPFAM" id="SSF56420">
    <property type="entry name" value="Peptide deformylase"/>
    <property type="match status" value="1"/>
</dbReference>
<keyword evidence="2 3" id="KW-0408">Iron</keyword>
<evidence type="ECO:0000256" key="1">
    <source>
        <dbReference type="ARBA" id="ARBA00010759"/>
    </source>
</evidence>
<dbReference type="InterPro" id="IPR036821">
    <property type="entry name" value="Peptide_deformylase_sf"/>
</dbReference>
<dbReference type="EC" id="3.5.1.88" evidence="3"/>
<dbReference type="EMBL" id="CP058559">
    <property type="protein sequence ID" value="QNO16342.1"/>
    <property type="molecule type" value="Genomic_DNA"/>
</dbReference>
<reference evidence="4 5" key="1">
    <citation type="submission" date="2020-07" db="EMBL/GenBank/DDBJ databases">
        <title>Alkalicella. sp. LB2 genome.</title>
        <authorList>
            <person name="Postec A."/>
            <person name="Quemeneur M."/>
        </authorList>
    </citation>
    <scope>NUCLEOTIDE SEQUENCE [LARGE SCALE GENOMIC DNA]</scope>
    <source>
        <strain evidence="4 5">LB2</strain>
    </source>
</reference>
<dbReference type="PRINTS" id="PR01576">
    <property type="entry name" value="PDEFORMYLASE"/>
</dbReference>